<protein>
    <recommendedName>
        <fullName evidence="4">C2H2-type domain-containing protein</fullName>
    </recommendedName>
</protein>
<name>A0ABP1QG19_9HEXA</name>
<feature type="region of interest" description="Disordered" evidence="1">
    <location>
        <begin position="150"/>
        <end position="260"/>
    </location>
</feature>
<dbReference type="Proteomes" id="UP001642540">
    <property type="component" value="Unassembled WGS sequence"/>
</dbReference>
<sequence length="413" mass="45607">MAASTSTNGDVGSKKTEMEKKVGNDTCNAAPQSGPQFDKIRDGSSCACECEKKLRDLEVTMNLISAWKDEVDRWMLSNFGFAVCVSPVGADEKSPKAVDPLSQNSETVNGVGYEHKNFEGEVEDNDLSFMNTDETEDVEIMPEIFGHFLLGNDSEESDGSQASYEGIQEGEMEEQEHEQRPNRGKRRRLGDGHDSDSSCYTVSSSSSESMSSDDDDYKPTRGRGRGKPLRGGISRISPQKNTSPSKNHKPGTSASANYKDKIDHATSMDLVRHIRKRPGNVWECNVCSFMLGDFNRMLLHIKYNHSTTTHRCSHCRAIVLCRSPKDVMIHEEQCKLRPVPSTSRCPPPAPVRKLVAPTPKEVRTKKPPVNVDAKVDKFVSELLKPGPSSIPSKNKGKKAVPLDVVTLSSDDED</sequence>
<evidence type="ECO:0000313" key="3">
    <source>
        <dbReference type="Proteomes" id="UP001642540"/>
    </source>
</evidence>
<keyword evidence="3" id="KW-1185">Reference proteome</keyword>
<evidence type="ECO:0000256" key="1">
    <source>
        <dbReference type="SAM" id="MobiDB-lite"/>
    </source>
</evidence>
<proteinExistence type="predicted"/>
<dbReference type="EMBL" id="CAXLJM020000033">
    <property type="protein sequence ID" value="CAL8101905.1"/>
    <property type="molecule type" value="Genomic_DNA"/>
</dbReference>
<feature type="compositionally biased region" description="Polar residues" evidence="1">
    <location>
        <begin position="236"/>
        <end position="256"/>
    </location>
</feature>
<gene>
    <name evidence="2" type="ORF">ODALV1_LOCUS10991</name>
</gene>
<comment type="caution">
    <text evidence="2">The sequence shown here is derived from an EMBL/GenBank/DDBJ whole genome shotgun (WGS) entry which is preliminary data.</text>
</comment>
<evidence type="ECO:0008006" key="4">
    <source>
        <dbReference type="Google" id="ProtNLM"/>
    </source>
</evidence>
<evidence type="ECO:0000313" key="2">
    <source>
        <dbReference type="EMBL" id="CAL8101905.1"/>
    </source>
</evidence>
<organism evidence="2 3">
    <name type="scientific">Orchesella dallaii</name>
    <dbReference type="NCBI Taxonomy" id="48710"/>
    <lineage>
        <taxon>Eukaryota</taxon>
        <taxon>Metazoa</taxon>
        <taxon>Ecdysozoa</taxon>
        <taxon>Arthropoda</taxon>
        <taxon>Hexapoda</taxon>
        <taxon>Collembola</taxon>
        <taxon>Entomobryomorpha</taxon>
        <taxon>Entomobryoidea</taxon>
        <taxon>Orchesellidae</taxon>
        <taxon>Orchesellinae</taxon>
        <taxon>Orchesella</taxon>
    </lineage>
</organism>
<accession>A0ABP1QG19</accession>
<feature type="compositionally biased region" description="Low complexity" evidence="1">
    <location>
        <begin position="197"/>
        <end position="210"/>
    </location>
</feature>
<reference evidence="2 3" key="1">
    <citation type="submission" date="2024-08" db="EMBL/GenBank/DDBJ databases">
        <authorList>
            <person name="Cucini C."/>
            <person name="Frati F."/>
        </authorList>
    </citation>
    <scope>NUCLEOTIDE SEQUENCE [LARGE SCALE GENOMIC DNA]</scope>
</reference>